<dbReference type="RefSeq" id="WP_130843255.1">
    <property type="nucleotide sequence ID" value="NZ_BJDY01000002.1"/>
</dbReference>
<dbReference type="CDD" id="cd01288">
    <property type="entry name" value="FabZ"/>
    <property type="match status" value="1"/>
</dbReference>
<protein>
    <submittedName>
        <fullName evidence="3">(3R)-hydroxymyristoyl-(Acyl carrier protein) dehydratase [Lactobacillus plantarum JDM1]</fullName>
    </submittedName>
</protein>
<organism evidence="3 4">
    <name type="scientific">Lactiplantibacillus mudanjiangensis</name>
    <dbReference type="NCBI Taxonomy" id="1296538"/>
    <lineage>
        <taxon>Bacteria</taxon>
        <taxon>Bacillati</taxon>
        <taxon>Bacillota</taxon>
        <taxon>Bacilli</taxon>
        <taxon>Lactobacillales</taxon>
        <taxon>Lactobacillaceae</taxon>
        <taxon>Lactiplantibacillus</taxon>
    </lineage>
</organism>
<reference evidence="3 4" key="1">
    <citation type="submission" date="2018-11" db="EMBL/GenBank/DDBJ databases">
        <authorList>
            <person name="Wuyts S."/>
        </authorList>
    </citation>
    <scope>NUCLEOTIDE SEQUENCE [LARGE SCALE GENOMIC DNA]</scope>
    <source>
        <strain evidence="3">Lactobacillus mudanjiangensis AMBF249</strain>
    </source>
</reference>
<dbReference type="InterPro" id="IPR029069">
    <property type="entry name" value="HotDog_dom_sf"/>
</dbReference>
<dbReference type="OrthoDB" id="9772788at2"/>
<name>A0A660E5T0_9LACO</name>
<dbReference type="EMBL" id="UYIG01000174">
    <property type="protein sequence ID" value="VDG30159.1"/>
    <property type="molecule type" value="Genomic_DNA"/>
</dbReference>
<keyword evidence="4" id="KW-1185">Reference proteome</keyword>
<sequence length="138" mass="15290">MATVQDLIPQRYPFQLLDRLIDVTPGVQAQAEKLVTINEWFFQSETLTGRTMLRPLLLEILAQTGVAALLSMPDNQGKNVFFGGIQQATFQASVQPGDRLQTMVTLTKLKHRIGMGHGVIRCEGQVVVTADLIFVIQP</sequence>
<dbReference type="AlphaFoldDB" id="A0A660E5T0"/>
<dbReference type="SUPFAM" id="SSF54637">
    <property type="entry name" value="Thioesterase/thiol ester dehydrase-isomerase"/>
    <property type="match status" value="1"/>
</dbReference>
<accession>A0A660E5T0</accession>
<dbReference type="Pfam" id="PF07977">
    <property type="entry name" value="FabA"/>
    <property type="match status" value="1"/>
</dbReference>
<dbReference type="Gene3D" id="3.10.129.10">
    <property type="entry name" value="Hotdog Thioesterase"/>
    <property type="match status" value="1"/>
</dbReference>
<evidence type="ECO:0000256" key="1">
    <source>
        <dbReference type="ARBA" id="ARBA00009174"/>
    </source>
</evidence>
<dbReference type="InterPro" id="IPR013114">
    <property type="entry name" value="FabA_FabZ"/>
</dbReference>
<evidence type="ECO:0000313" key="4">
    <source>
        <dbReference type="Proteomes" id="UP000289996"/>
    </source>
</evidence>
<evidence type="ECO:0000256" key="2">
    <source>
        <dbReference type="ARBA" id="ARBA00023239"/>
    </source>
</evidence>
<dbReference type="PANTHER" id="PTHR30272:SF1">
    <property type="entry name" value="3-HYDROXYACYL-[ACYL-CARRIER-PROTEIN] DEHYDRATASE"/>
    <property type="match status" value="1"/>
</dbReference>
<keyword evidence="2" id="KW-0456">Lyase</keyword>
<comment type="similarity">
    <text evidence="1">Belongs to the thioester dehydratase family. FabZ subfamily.</text>
</comment>
<dbReference type="PANTHER" id="PTHR30272">
    <property type="entry name" value="3-HYDROXYACYL-[ACYL-CARRIER-PROTEIN] DEHYDRATASE"/>
    <property type="match status" value="1"/>
</dbReference>
<dbReference type="GO" id="GO:0016829">
    <property type="term" value="F:lyase activity"/>
    <property type="evidence" value="ECO:0007669"/>
    <property type="project" value="UniProtKB-KW"/>
</dbReference>
<gene>
    <name evidence="3" type="ORF">MUDAN_MDHGFNIF_01711</name>
</gene>
<dbReference type="Proteomes" id="UP000289996">
    <property type="component" value="Unassembled WGS sequence"/>
</dbReference>
<proteinExistence type="inferred from homology"/>
<evidence type="ECO:0000313" key="3">
    <source>
        <dbReference type="EMBL" id="VDG30159.1"/>
    </source>
</evidence>